<accession>A0A0G1JNS7</accession>
<dbReference type="Proteomes" id="UP000034835">
    <property type="component" value="Unassembled WGS sequence"/>
</dbReference>
<name>A0A0G1JNS7_9BACT</name>
<gene>
    <name evidence="1" type="ORF">UW68_C0018G0014</name>
</gene>
<dbReference type="STRING" id="1618384.UW68_C0018G0014"/>
<proteinExistence type="predicted"/>
<evidence type="ECO:0000313" key="2">
    <source>
        <dbReference type="Proteomes" id="UP000034835"/>
    </source>
</evidence>
<dbReference type="EMBL" id="LCJG01000018">
    <property type="protein sequence ID" value="KKT73040.1"/>
    <property type="molecule type" value="Genomic_DNA"/>
</dbReference>
<dbReference type="AlphaFoldDB" id="A0A0G1JNS7"/>
<evidence type="ECO:0000313" key="1">
    <source>
        <dbReference type="EMBL" id="KKT73040.1"/>
    </source>
</evidence>
<organism evidence="1 2">
    <name type="scientific">Candidatus Collierbacteria bacterium GW2011_GWB1_44_6</name>
    <dbReference type="NCBI Taxonomy" id="1618384"/>
    <lineage>
        <taxon>Bacteria</taxon>
        <taxon>Candidatus Collieribacteriota</taxon>
    </lineage>
</organism>
<protein>
    <submittedName>
        <fullName evidence="1">Uncharacterized protein</fullName>
    </submittedName>
</protein>
<sequence>MANEIVKGLKGRYRKFEIATLRDHLLSGEPLNLKRMVDDVSTVVILDDPNLFTDTITDALVHYSIECHKFLPVCDVEPSALFLLELKSSYLTHSPDPDDVFWDLLANRILINSL</sequence>
<reference evidence="1 2" key="1">
    <citation type="journal article" date="2015" name="Nature">
        <title>rRNA introns, odd ribosomes, and small enigmatic genomes across a large radiation of phyla.</title>
        <authorList>
            <person name="Brown C.T."/>
            <person name="Hug L.A."/>
            <person name="Thomas B.C."/>
            <person name="Sharon I."/>
            <person name="Castelle C.J."/>
            <person name="Singh A."/>
            <person name="Wilkins M.J."/>
            <person name="Williams K.H."/>
            <person name="Banfield J.F."/>
        </authorList>
    </citation>
    <scope>NUCLEOTIDE SEQUENCE [LARGE SCALE GENOMIC DNA]</scope>
</reference>
<comment type="caution">
    <text evidence="1">The sequence shown here is derived from an EMBL/GenBank/DDBJ whole genome shotgun (WGS) entry which is preliminary data.</text>
</comment>